<evidence type="ECO:0000313" key="2">
    <source>
        <dbReference type="EMBL" id="HEC67567.1"/>
    </source>
</evidence>
<organism evidence="2">
    <name type="scientific">Desulfofervidus auxilii</name>
    <dbReference type="NCBI Taxonomy" id="1621989"/>
    <lineage>
        <taxon>Bacteria</taxon>
        <taxon>Pseudomonadati</taxon>
        <taxon>Thermodesulfobacteriota</taxon>
        <taxon>Candidatus Desulfofervidia</taxon>
        <taxon>Candidatus Desulfofervidales</taxon>
        <taxon>Candidatus Desulfofervidaceae</taxon>
        <taxon>Candidatus Desulfofervidus</taxon>
    </lineage>
</organism>
<evidence type="ECO:0000259" key="1">
    <source>
        <dbReference type="SMART" id="SM01321"/>
    </source>
</evidence>
<dbReference type="AlphaFoldDB" id="A0A7C1ZN14"/>
<dbReference type="GO" id="GO:0004803">
    <property type="term" value="F:transposase activity"/>
    <property type="evidence" value="ECO:0007669"/>
    <property type="project" value="InterPro"/>
</dbReference>
<dbReference type="GO" id="GO:0003677">
    <property type="term" value="F:DNA binding"/>
    <property type="evidence" value="ECO:0007669"/>
    <property type="project" value="InterPro"/>
</dbReference>
<dbReference type="Proteomes" id="UP000885738">
    <property type="component" value="Unassembled WGS sequence"/>
</dbReference>
<dbReference type="SUPFAM" id="SSF143422">
    <property type="entry name" value="Transposase IS200-like"/>
    <property type="match status" value="1"/>
</dbReference>
<accession>A0A7C1ZN14</accession>
<dbReference type="SMART" id="SM01321">
    <property type="entry name" value="Y1_Tnp"/>
    <property type="match status" value="1"/>
</dbReference>
<dbReference type="InterPro" id="IPR036515">
    <property type="entry name" value="Transposase_17_sf"/>
</dbReference>
<dbReference type="NCBIfam" id="NF033573">
    <property type="entry name" value="transpos_IS200"/>
    <property type="match status" value="1"/>
</dbReference>
<comment type="caution">
    <text evidence="2">The sequence shown here is derived from an EMBL/GenBank/DDBJ whole genome shotgun (WGS) entry which is preliminary data.</text>
</comment>
<dbReference type="PANTHER" id="PTHR33360:SF4">
    <property type="entry name" value="TRANSPOSASE IS200-LIKE PROTEIN"/>
    <property type="match status" value="1"/>
</dbReference>
<sequence length="152" mass="17904">MVRSKNQGNEVKKGYHCAWQIHYHIVFPVKYRRALLDEGVVEIIKETAVGIQERYAIEFEALGMDRDHIHILCSAHPKIAPGEIVRIFKSITAREVFKRKPEIKKELWGGEFWTDGYYVATVGERADWKTVERYVKKQGKPREEMRQLKLFD</sequence>
<dbReference type="GO" id="GO:0006313">
    <property type="term" value="P:DNA transposition"/>
    <property type="evidence" value="ECO:0007669"/>
    <property type="project" value="InterPro"/>
</dbReference>
<dbReference type="PANTHER" id="PTHR33360">
    <property type="entry name" value="TRANSPOSASE FOR INSERTION SEQUENCE ELEMENT IS200"/>
    <property type="match status" value="1"/>
</dbReference>
<protein>
    <submittedName>
        <fullName evidence="2">IS200/IS605 family transposase</fullName>
    </submittedName>
</protein>
<reference evidence="2" key="1">
    <citation type="journal article" date="2020" name="mSystems">
        <title>Genome- and Community-Level Interaction Insights into Carbon Utilization and Element Cycling Functions of Hydrothermarchaeota in Hydrothermal Sediment.</title>
        <authorList>
            <person name="Zhou Z."/>
            <person name="Liu Y."/>
            <person name="Xu W."/>
            <person name="Pan J."/>
            <person name="Luo Z.H."/>
            <person name="Li M."/>
        </authorList>
    </citation>
    <scope>NUCLEOTIDE SEQUENCE [LARGE SCALE GENOMIC DNA]</scope>
    <source>
        <strain evidence="2">HyVt-389</strain>
    </source>
</reference>
<dbReference type="EMBL" id="DRIH01000059">
    <property type="protein sequence ID" value="HEC67567.1"/>
    <property type="molecule type" value="Genomic_DNA"/>
</dbReference>
<feature type="domain" description="Transposase IS200-like" evidence="1">
    <location>
        <begin position="18"/>
        <end position="138"/>
    </location>
</feature>
<dbReference type="Pfam" id="PF01797">
    <property type="entry name" value="Y1_Tnp"/>
    <property type="match status" value="1"/>
</dbReference>
<dbReference type="Gene3D" id="3.30.70.1290">
    <property type="entry name" value="Transposase IS200-like"/>
    <property type="match status" value="1"/>
</dbReference>
<name>A0A7C1ZN14_DESA2</name>
<dbReference type="InterPro" id="IPR002686">
    <property type="entry name" value="Transposase_17"/>
</dbReference>
<gene>
    <name evidence="2" type="primary">tnpA</name>
    <name evidence="2" type="ORF">ENI35_01950</name>
</gene>
<proteinExistence type="predicted"/>